<accession>B2U012</accession>
<reference evidence="2" key="1">
    <citation type="submission" date="2008-05" db="EMBL/GenBank/DDBJ databases">
        <title>Complete sequence of Shigella boydii serotype 18 strain BS512.</title>
        <authorList>
            <person name="Rasko D.A."/>
            <person name="Rosovitz M."/>
            <person name="Maurelli A.T."/>
            <person name="Myers G."/>
            <person name="Seshadri R."/>
            <person name="Cer R."/>
            <person name="Jiang L."/>
            <person name="Ravel J."/>
            <person name="Sebastian Y."/>
        </authorList>
    </citation>
    <scope>NUCLEOTIDE SEQUENCE [LARGE SCALE GENOMIC DNA]</scope>
    <source>
        <strain evidence="2">CDC 3083-94 / BS512</strain>
    </source>
</reference>
<evidence type="ECO:0000313" key="1">
    <source>
        <dbReference type="EMBL" id="ACD08969.1"/>
    </source>
</evidence>
<dbReference type="EMBL" id="CP001063">
    <property type="protein sequence ID" value="ACD08969.1"/>
    <property type="molecule type" value="Genomic_DNA"/>
</dbReference>
<organism evidence="1 2">
    <name type="scientific">Shigella boydii serotype 18 (strain CDC 3083-94 / BS512)</name>
    <dbReference type="NCBI Taxonomy" id="344609"/>
    <lineage>
        <taxon>Bacteria</taxon>
        <taxon>Pseudomonadati</taxon>
        <taxon>Pseudomonadota</taxon>
        <taxon>Gammaproteobacteria</taxon>
        <taxon>Enterobacterales</taxon>
        <taxon>Enterobacteriaceae</taxon>
        <taxon>Shigella</taxon>
    </lineage>
</organism>
<proteinExistence type="predicted"/>
<dbReference type="HOGENOM" id="CLU_3327853_0_0_6"/>
<evidence type="ECO:0000313" key="2">
    <source>
        <dbReference type="Proteomes" id="UP000001030"/>
    </source>
</evidence>
<dbReference type="KEGG" id="sbc:SbBS512_E1437"/>
<sequence length="38" mass="4298">MKSAIVINIFIGVMKIAQSVASEQGYREYMSKSGNIWF</sequence>
<name>B2U012_SHIB3</name>
<dbReference type="Proteomes" id="UP000001030">
    <property type="component" value="Chromosome"/>
</dbReference>
<dbReference type="AlphaFoldDB" id="B2U012"/>
<keyword evidence="2" id="KW-1185">Reference proteome</keyword>
<gene>
    <name evidence="1" type="ordered locus">SbBS512_E1437</name>
</gene>
<protein>
    <submittedName>
        <fullName evidence="1">Uncharacterized protein</fullName>
    </submittedName>
</protein>